<dbReference type="FunFam" id="3.40.33.10:FF:000004">
    <property type="entry name" value="CAP, cysteine-rich secretory protein, antigen 5"/>
    <property type="match status" value="1"/>
</dbReference>
<evidence type="ECO:0000313" key="3">
    <source>
        <dbReference type="EMBL" id="KAJ8451828.1"/>
    </source>
</evidence>
<dbReference type="SUPFAM" id="SSF55797">
    <property type="entry name" value="PR-1-like"/>
    <property type="match status" value="1"/>
</dbReference>
<name>A0A9Q1QQR4_9CARY</name>
<dbReference type="InterPro" id="IPR001283">
    <property type="entry name" value="CRISP-related"/>
</dbReference>
<dbReference type="PANTHER" id="PTHR10334">
    <property type="entry name" value="CYSTEINE-RICH SECRETORY PROTEIN-RELATED"/>
    <property type="match status" value="1"/>
</dbReference>
<evidence type="ECO:0000259" key="2">
    <source>
        <dbReference type="SMART" id="SM00198"/>
    </source>
</evidence>
<protein>
    <recommendedName>
        <fullName evidence="2">SCP domain-containing protein</fullName>
    </recommendedName>
</protein>
<dbReference type="AlphaFoldDB" id="A0A9Q1QQR4"/>
<dbReference type="InterPro" id="IPR035940">
    <property type="entry name" value="CAP_sf"/>
</dbReference>
<feature type="chain" id="PRO_5040481547" description="SCP domain-containing protein" evidence="1">
    <location>
        <begin position="23"/>
        <end position="188"/>
    </location>
</feature>
<accession>A0A9Q1QQR4</accession>
<keyword evidence="1" id="KW-0732">Signal</keyword>
<dbReference type="Pfam" id="PF00188">
    <property type="entry name" value="CAP"/>
    <property type="match status" value="1"/>
</dbReference>
<proteinExistence type="predicted"/>
<comment type="caution">
    <text evidence="3">The sequence shown here is derived from an EMBL/GenBank/DDBJ whole genome shotgun (WGS) entry which is preliminary data.</text>
</comment>
<dbReference type="PRINTS" id="PR00837">
    <property type="entry name" value="V5TPXLIKE"/>
</dbReference>
<feature type="domain" description="SCP" evidence="2">
    <location>
        <begin position="35"/>
        <end position="175"/>
    </location>
</feature>
<dbReference type="EMBL" id="JAKOGI010000007">
    <property type="protein sequence ID" value="KAJ8451828.1"/>
    <property type="molecule type" value="Genomic_DNA"/>
</dbReference>
<dbReference type="Proteomes" id="UP001153076">
    <property type="component" value="Unassembled WGS sequence"/>
</dbReference>
<reference evidence="3" key="1">
    <citation type="submission" date="2022-04" db="EMBL/GenBank/DDBJ databases">
        <title>Carnegiea gigantea Genome sequencing and assembly v2.</title>
        <authorList>
            <person name="Copetti D."/>
            <person name="Sanderson M.J."/>
            <person name="Burquez A."/>
            <person name="Wojciechowski M.F."/>
        </authorList>
    </citation>
    <scope>NUCLEOTIDE SEQUENCE</scope>
    <source>
        <strain evidence="3">SGP5-SGP5p</strain>
        <tissue evidence="3">Aerial part</tissue>
    </source>
</reference>
<sequence>MPRARLLGVSVIVLSLLSFAHGLAPPRTRSIALPDPAQEFLSAHNEARAEVGVGPLRWSPSLANATARLATDQRVKSACRFADLSSDKIKYGANQLWAQGAVVRPAEAVAAWVAEKKYYNYANDSCAVNHQCGVYKQVVWRKSVEVGCAQARCAKDGSSLTVDLWFDCCNQLWIEEGWGWRSMRRVKV</sequence>
<dbReference type="InterPro" id="IPR014044">
    <property type="entry name" value="CAP_dom"/>
</dbReference>
<evidence type="ECO:0000313" key="4">
    <source>
        <dbReference type="Proteomes" id="UP001153076"/>
    </source>
</evidence>
<organism evidence="3 4">
    <name type="scientific">Carnegiea gigantea</name>
    <dbReference type="NCBI Taxonomy" id="171969"/>
    <lineage>
        <taxon>Eukaryota</taxon>
        <taxon>Viridiplantae</taxon>
        <taxon>Streptophyta</taxon>
        <taxon>Embryophyta</taxon>
        <taxon>Tracheophyta</taxon>
        <taxon>Spermatophyta</taxon>
        <taxon>Magnoliopsida</taxon>
        <taxon>eudicotyledons</taxon>
        <taxon>Gunneridae</taxon>
        <taxon>Pentapetalae</taxon>
        <taxon>Caryophyllales</taxon>
        <taxon>Cactineae</taxon>
        <taxon>Cactaceae</taxon>
        <taxon>Cactoideae</taxon>
        <taxon>Echinocereeae</taxon>
        <taxon>Carnegiea</taxon>
    </lineage>
</organism>
<gene>
    <name evidence="3" type="ORF">Cgig2_007311</name>
</gene>
<evidence type="ECO:0000256" key="1">
    <source>
        <dbReference type="SAM" id="SignalP"/>
    </source>
</evidence>
<dbReference type="Gene3D" id="3.40.33.10">
    <property type="entry name" value="CAP"/>
    <property type="match status" value="1"/>
</dbReference>
<keyword evidence="4" id="KW-1185">Reference proteome</keyword>
<dbReference type="OrthoDB" id="337038at2759"/>
<dbReference type="SMART" id="SM00198">
    <property type="entry name" value="SCP"/>
    <property type="match status" value="1"/>
</dbReference>
<feature type="signal peptide" evidence="1">
    <location>
        <begin position="1"/>
        <end position="22"/>
    </location>
</feature>